<keyword evidence="3" id="KW-1185">Reference proteome</keyword>
<evidence type="ECO:0000256" key="1">
    <source>
        <dbReference type="SAM" id="SignalP"/>
    </source>
</evidence>
<name>A0ABN8N6U4_9CNID</name>
<evidence type="ECO:0000313" key="3">
    <source>
        <dbReference type="Proteomes" id="UP001159405"/>
    </source>
</evidence>
<feature type="chain" id="PRO_5046924428" evidence="1">
    <location>
        <begin position="27"/>
        <end position="124"/>
    </location>
</feature>
<sequence>MSTSAIYRITFVVCLIFRIEFPLCKADKDLNDYGPEKKTIQQCFGTCFHFPVSDVTNTKIAKTADRSFADRLVLRVTAAIYRKGEEKPAMRWSFEMGIGGESDKMLLDFIFRVREGFGIPDRRS</sequence>
<evidence type="ECO:0000313" key="2">
    <source>
        <dbReference type="EMBL" id="CAH3041547.1"/>
    </source>
</evidence>
<reference evidence="2 3" key="1">
    <citation type="submission" date="2022-05" db="EMBL/GenBank/DDBJ databases">
        <authorList>
            <consortium name="Genoscope - CEA"/>
            <person name="William W."/>
        </authorList>
    </citation>
    <scope>NUCLEOTIDE SEQUENCE [LARGE SCALE GENOMIC DNA]</scope>
</reference>
<gene>
    <name evidence="2" type="ORF">PLOB_00047786</name>
</gene>
<proteinExistence type="predicted"/>
<feature type="non-terminal residue" evidence="2">
    <location>
        <position position="124"/>
    </location>
</feature>
<accession>A0ABN8N6U4</accession>
<comment type="caution">
    <text evidence="2">The sequence shown here is derived from an EMBL/GenBank/DDBJ whole genome shotgun (WGS) entry which is preliminary data.</text>
</comment>
<dbReference type="EMBL" id="CALNXK010000009">
    <property type="protein sequence ID" value="CAH3041547.1"/>
    <property type="molecule type" value="Genomic_DNA"/>
</dbReference>
<feature type="signal peptide" evidence="1">
    <location>
        <begin position="1"/>
        <end position="26"/>
    </location>
</feature>
<dbReference type="Proteomes" id="UP001159405">
    <property type="component" value="Unassembled WGS sequence"/>
</dbReference>
<protein>
    <submittedName>
        <fullName evidence="2">Uncharacterized protein</fullName>
    </submittedName>
</protein>
<keyword evidence="1" id="KW-0732">Signal</keyword>
<organism evidence="2 3">
    <name type="scientific">Porites lobata</name>
    <dbReference type="NCBI Taxonomy" id="104759"/>
    <lineage>
        <taxon>Eukaryota</taxon>
        <taxon>Metazoa</taxon>
        <taxon>Cnidaria</taxon>
        <taxon>Anthozoa</taxon>
        <taxon>Hexacorallia</taxon>
        <taxon>Scleractinia</taxon>
        <taxon>Fungiina</taxon>
        <taxon>Poritidae</taxon>
        <taxon>Porites</taxon>
    </lineage>
</organism>